<keyword evidence="2" id="KW-1185">Reference proteome</keyword>
<name>A0A8J8MF25_9FIRM</name>
<dbReference type="Gene3D" id="1.10.10.10">
    <property type="entry name" value="Winged helix-like DNA-binding domain superfamily/Winged helix DNA-binding domain"/>
    <property type="match status" value="1"/>
</dbReference>
<dbReference type="InterPro" id="IPR036390">
    <property type="entry name" value="WH_DNA-bd_sf"/>
</dbReference>
<accession>A0A8J8MF25</accession>
<gene>
    <name evidence="1" type="ORF">HYG85_23320</name>
</gene>
<organism evidence="1 2">
    <name type="scientific">Vallitalea guaymasensis</name>
    <dbReference type="NCBI Taxonomy" id="1185412"/>
    <lineage>
        <taxon>Bacteria</taxon>
        <taxon>Bacillati</taxon>
        <taxon>Bacillota</taxon>
        <taxon>Clostridia</taxon>
        <taxon>Lachnospirales</taxon>
        <taxon>Vallitaleaceae</taxon>
        <taxon>Vallitalea</taxon>
    </lineage>
</organism>
<proteinExistence type="predicted"/>
<dbReference type="EMBL" id="CP058561">
    <property type="protein sequence ID" value="QUH31698.1"/>
    <property type="molecule type" value="Genomic_DNA"/>
</dbReference>
<evidence type="ECO:0000313" key="1">
    <source>
        <dbReference type="EMBL" id="QUH31698.1"/>
    </source>
</evidence>
<protein>
    <submittedName>
        <fullName evidence="1">Winged helix-turn-helix transcriptional regulator</fullName>
    </submittedName>
</protein>
<reference evidence="1 2" key="1">
    <citation type="submission" date="2020-07" db="EMBL/GenBank/DDBJ databases">
        <title>Vallitalea guaymasensis genome.</title>
        <authorList>
            <person name="Postec A."/>
        </authorList>
    </citation>
    <scope>NUCLEOTIDE SEQUENCE [LARGE SCALE GENOMIC DNA]</scope>
    <source>
        <strain evidence="1 2">Ra1766G1</strain>
    </source>
</reference>
<sequence>MDRELQLLSQISNNEHVTQRQLAKDLGLSLGSINGILQDMINKGYINVQQINSRALKYIITPLGKKAKDLKTYDEVVVSYKMISKVRQMTKKIIEEQIEKGYYHFYLYGQHDEVYKIVKMSIIEAKRLHNVTYSEIETLSEADDTNGIVITWNNDDGVTTDNNLVLNVLSDVV</sequence>
<dbReference type="OrthoDB" id="2082425at2"/>
<dbReference type="AlphaFoldDB" id="A0A8J8MF25"/>
<dbReference type="Proteomes" id="UP000677305">
    <property type="component" value="Chromosome"/>
</dbReference>
<dbReference type="Pfam" id="PF13412">
    <property type="entry name" value="HTH_24"/>
    <property type="match status" value="1"/>
</dbReference>
<dbReference type="InterPro" id="IPR036388">
    <property type="entry name" value="WH-like_DNA-bd_sf"/>
</dbReference>
<dbReference type="KEGG" id="vgu:HYG85_23320"/>
<evidence type="ECO:0000313" key="2">
    <source>
        <dbReference type="Proteomes" id="UP000677305"/>
    </source>
</evidence>
<dbReference type="SUPFAM" id="SSF46785">
    <property type="entry name" value="Winged helix' DNA-binding domain"/>
    <property type="match status" value="1"/>
</dbReference>
<dbReference type="RefSeq" id="WP_113674964.1">
    <property type="nucleotide sequence ID" value="NZ_CAJXUH010000010.1"/>
</dbReference>